<keyword evidence="2" id="KW-0812">Transmembrane</keyword>
<dbReference type="PANTHER" id="PTHR23028:SF53">
    <property type="entry name" value="ACYL_TRANSF_3 DOMAIN-CONTAINING PROTEIN"/>
    <property type="match status" value="1"/>
</dbReference>
<dbReference type="InterPro" id="IPR050879">
    <property type="entry name" value="Acyltransferase_3"/>
</dbReference>
<organism evidence="5 6">
    <name type="scientific">Promicromonospora alba</name>
    <dbReference type="NCBI Taxonomy" id="1616110"/>
    <lineage>
        <taxon>Bacteria</taxon>
        <taxon>Bacillati</taxon>
        <taxon>Actinomycetota</taxon>
        <taxon>Actinomycetes</taxon>
        <taxon>Micrococcales</taxon>
        <taxon>Promicromonosporaceae</taxon>
        <taxon>Promicromonospora</taxon>
    </lineage>
</organism>
<dbReference type="Proteomes" id="UP001596011">
    <property type="component" value="Unassembled WGS sequence"/>
</dbReference>
<feature type="transmembrane region" description="Helical" evidence="2">
    <location>
        <begin position="233"/>
        <end position="249"/>
    </location>
</feature>
<dbReference type="EC" id="2.3.1.-" evidence="5"/>
<sequence>MSAARPVPSAQPVSAGAPKRRPTGFRADVQGLRAVAVLAVVADHVIGWPRGGFVGVDVFFVISGFLITGLLLREYERTGTISFSAFYVRRAKRILPAAVFVLLVTVCASFALLGAERFRSAVGDALYSFLFVGNWHFAREGVDYFQESLPPSPLQHYWSLGVEEQFYLVWPWLLLGLLIVGARHPGWRRGHARAVAGVAVGVLCLASLAWGLAETTAQPTWAYFTTSSRAWELGAGALVAVLSTRLSIGSERVRSALAWLGLAGIAAAILVTPEGEGFPVPWALLPVLSTALVIAAGVGGPVALWPLTHRAGQYLGEISYSLYLWHFPVAILLLAFVPQGSAAYLVLALGLTFALSAASYRWLEAPARRAAWFRRRGPRARLVPRAGWYRYAAACVVVVLLGAGGFAAVRAAAPARLAMPGVVLAGSTAADPSDCVGAAALDPRHDCTLNAGTAVAPDPAGASYDTGGAFACYSYQGEPMKTCTFGSDRPTATRVAVVGDSHAAQLVPMLQPQLEAAGWRVDTYVGNGCRWRLVESDSLCPGLPKIQEALERGGYDVVVTTASRAHGEVAREDYVAAMAPVARSGTEVVVLEDSPDADAGSTRCVTAVAFAVADGCGTPAGRALAAPDQLAAAARDVPGAHVVDLTDLYCAAGECPSVIGNVVVYRDTGGHITGTWARTLGPYAVERIQAALRG</sequence>
<dbReference type="GO" id="GO:0016746">
    <property type="term" value="F:acyltransferase activity"/>
    <property type="evidence" value="ECO:0007669"/>
    <property type="project" value="UniProtKB-KW"/>
</dbReference>
<feature type="transmembrane region" description="Helical" evidence="2">
    <location>
        <begin position="284"/>
        <end position="308"/>
    </location>
</feature>
<dbReference type="RefSeq" id="WP_377140490.1">
    <property type="nucleotide sequence ID" value="NZ_JBHSFI010000008.1"/>
</dbReference>
<proteinExistence type="predicted"/>
<dbReference type="Pfam" id="PF19040">
    <property type="entry name" value="SGNH"/>
    <property type="match status" value="1"/>
</dbReference>
<dbReference type="Pfam" id="PF01757">
    <property type="entry name" value="Acyl_transf_3"/>
    <property type="match status" value="1"/>
</dbReference>
<evidence type="ECO:0000259" key="3">
    <source>
        <dbReference type="Pfam" id="PF01757"/>
    </source>
</evidence>
<feature type="transmembrane region" description="Helical" evidence="2">
    <location>
        <begin position="388"/>
        <end position="409"/>
    </location>
</feature>
<feature type="transmembrane region" description="Helical" evidence="2">
    <location>
        <begin position="194"/>
        <end position="213"/>
    </location>
</feature>
<feature type="region of interest" description="Disordered" evidence="1">
    <location>
        <begin position="1"/>
        <end position="22"/>
    </location>
</feature>
<dbReference type="InterPro" id="IPR002656">
    <property type="entry name" value="Acyl_transf_3_dom"/>
</dbReference>
<dbReference type="InterPro" id="IPR043968">
    <property type="entry name" value="SGNH"/>
</dbReference>
<evidence type="ECO:0000259" key="4">
    <source>
        <dbReference type="Pfam" id="PF19040"/>
    </source>
</evidence>
<feature type="domain" description="SGNH" evidence="4">
    <location>
        <begin position="479"/>
        <end position="682"/>
    </location>
</feature>
<dbReference type="EMBL" id="JBHSFI010000008">
    <property type="protein sequence ID" value="MFC4631351.1"/>
    <property type="molecule type" value="Genomic_DNA"/>
</dbReference>
<feature type="transmembrane region" description="Helical" evidence="2">
    <location>
        <begin position="53"/>
        <end position="73"/>
    </location>
</feature>
<feature type="transmembrane region" description="Helical" evidence="2">
    <location>
        <begin position="320"/>
        <end position="337"/>
    </location>
</feature>
<keyword evidence="5" id="KW-0012">Acyltransferase</keyword>
<accession>A0ABV9HQ77</accession>
<evidence type="ECO:0000313" key="5">
    <source>
        <dbReference type="EMBL" id="MFC4631351.1"/>
    </source>
</evidence>
<feature type="transmembrane region" description="Helical" evidence="2">
    <location>
        <begin position="94"/>
        <end position="115"/>
    </location>
</feature>
<feature type="transmembrane region" description="Helical" evidence="2">
    <location>
        <begin position="343"/>
        <end position="363"/>
    </location>
</feature>
<feature type="transmembrane region" description="Helical" evidence="2">
    <location>
        <begin position="29"/>
        <end position="47"/>
    </location>
</feature>
<keyword evidence="6" id="KW-1185">Reference proteome</keyword>
<protein>
    <submittedName>
        <fullName evidence="5">Acyltransferase family protein</fullName>
        <ecNumber evidence="5">2.3.1.-</ecNumber>
    </submittedName>
</protein>
<keyword evidence="5" id="KW-0808">Transferase</keyword>
<keyword evidence="2" id="KW-0472">Membrane</keyword>
<reference evidence="6" key="1">
    <citation type="journal article" date="2019" name="Int. J. Syst. Evol. Microbiol.">
        <title>The Global Catalogue of Microorganisms (GCM) 10K type strain sequencing project: providing services to taxonomists for standard genome sequencing and annotation.</title>
        <authorList>
            <consortium name="The Broad Institute Genomics Platform"/>
            <consortium name="The Broad Institute Genome Sequencing Center for Infectious Disease"/>
            <person name="Wu L."/>
            <person name="Ma J."/>
        </authorList>
    </citation>
    <scope>NUCLEOTIDE SEQUENCE [LARGE SCALE GENOMIC DNA]</scope>
    <source>
        <strain evidence="6">CCUG 42722</strain>
    </source>
</reference>
<keyword evidence="2" id="KW-1133">Transmembrane helix</keyword>
<dbReference type="PANTHER" id="PTHR23028">
    <property type="entry name" value="ACETYLTRANSFERASE"/>
    <property type="match status" value="1"/>
</dbReference>
<comment type="caution">
    <text evidence="5">The sequence shown here is derived from an EMBL/GenBank/DDBJ whole genome shotgun (WGS) entry which is preliminary data.</text>
</comment>
<feature type="domain" description="Acyltransferase 3" evidence="3">
    <location>
        <begin position="28"/>
        <end position="360"/>
    </location>
</feature>
<evidence type="ECO:0000256" key="2">
    <source>
        <dbReference type="SAM" id="Phobius"/>
    </source>
</evidence>
<evidence type="ECO:0000256" key="1">
    <source>
        <dbReference type="SAM" id="MobiDB-lite"/>
    </source>
</evidence>
<gene>
    <name evidence="5" type="ORF">ACFO6V_24105</name>
</gene>
<evidence type="ECO:0000313" key="6">
    <source>
        <dbReference type="Proteomes" id="UP001596011"/>
    </source>
</evidence>
<name>A0ABV9HQ77_9MICO</name>
<feature type="transmembrane region" description="Helical" evidence="2">
    <location>
        <begin position="256"/>
        <end position="272"/>
    </location>
</feature>
<feature type="transmembrane region" description="Helical" evidence="2">
    <location>
        <begin position="165"/>
        <end position="182"/>
    </location>
</feature>